<evidence type="ECO:0000313" key="3">
    <source>
        <dbReference type="EMBL" id="MDB2000064.1"/>
    </source>
</evidence>
<dbReference type="GeneID" id="57970388"/>
<proteinExistence type="predicted"/>
<dbReference type="SUPFAM" id="SSF56300">
    <property type="entry name" value="Metallo-dependent phosphatases"/>
    <property type="match status" value="1"/>
</dbReference>
<comment type="caution">
    <text evidence="2">The sequence shown here is derived from an EMBL/GenBank/DDBJ whole genome shotgun (WGS) entry which is preliminary data.</text>
</comment>
<dbReference type="InterPro" id="IPR004843">
    <property type="entry name" value="Calcineurin-like_PHP"/>
</dbReference>
<evidence type="ECO:0000313" key="4">
    <source>
        <dbReference type="Proteomes" id="UP001203136"/>
    </source>
</evidence>
<dbReference type="Pfam" id="PF00149">
    <property type="entry name" value="Metallophos"/>
    <property type="match status" value="1"/>
</dbReference>
<evidence type="ECO:0000259" key="1">
    <source>
        <dbReference type="Pfam" id="PF00149"/>
    </source>
</evidence>
<organism evidence="2 4">
    <name type="scientific">Clostridium symbiosum</name>
    <name type="common">Bacteroides symbiosus</name>
    <dbReference type="NCBI Taxonomy" id="1512"/>
    <lineage>
        <taxon>Bacteria</taxon>
        <taxon>Bacillati</taxon>
        <taxon>Bacillota</taxon>
        <taxon>Clostridia</taxon>
        <taxon>Lachnospirales</taxon>
        <taxon>Lachnospiraceae</taxon>
        <taxon>Otoolea</taxon>
    </lineage>
</organism>
<dbReference type="RefSeq" id="WP_003498529.1">
    <property type="nucleotide sequence ID" value="NZ_BAABZD010000018.1"/>
</dbReference>
<reference evidence="3" key="2">
    <citation type="submission" date="2023-01" db="EMBL/GenBank/DDBJ databases">
        <title>Human gut microbiome strain richness.</title>
        <authorList>
            <person name="Chen-Liaw A."/>
        </authorList>
    </citation>
    <scope>NUCLEOTIDE SEQUENCE</scope>
    <source>
        <strain evidence="3">B1_m1001713B170214d0_201011</strain>
    </source>
</reference>
<dbReference type="GO" id="GO:0016787">
    <property type="term" value="F:hydrolase activity"/>
    <property type="evidence" value="ECO:0007669"/>
    <property type="project" value="InterPro"/>
</dbReference>
<reference evidence="2" key="1">
    <citation type="journal article" date="2022" name="Cell Host Microbe">
        <title>Colonization of the live biotherapeutic product VE303 and modulation of the microbiota and metabolites in healthy volunteers.</title>
        <authorList>
            <person name="Dsouza M."/>
            <person name="Menon R."/>
            <person name="Crossette E."/>
            <person name="Bhattarai S.K."/>
            <person name="Schneider J."/>
            <person name="Kim Y.G."/>
            <person name="Reddy S."/>
            <person name="Caballero S."/>
            <person name="Felix C."/>
            <person name="Cornacchione L."/>
            <person name="Hendrickson J."/>
            <person name="Watson A.R."/>
            <person name="Minot S.S."/>
            <person name="Greenfield N."/>
            <person name="Schopf L."/>
            <person name="Szabady R."/>
            <person name="Patarroyo J."/>
            <person name="Smith W."/>
            <person name="Harrison P."/>
            <person name="Kuijper E.J."/>
            <person name="Kelly C.P."/>
            <person name="Olle B."/>
            <person name="Bobilev D."/>
            <person name="Silber J.L."/>
            <person name="Bucci V."/>
            <person name="Roberts B."/>
            <person name="Faith J."/>
            <person name="Norman J.M."/>
        </authorList>
    </citation>
    <scope>NUCLEOTIDE SEQUENCE</scope>
    <source>
        <strain evidence="2">VE303-04</strain>
    </source>
</reference>
<dbReference type="AlphaFoldDB" id="A0AAW6AWP6"/>
<protein>
    <submittedName>
        <fullName evidence="2">Metallophosphoesterase</fullName>
    </submittedName>
</protein>
<name>A0AAW6AWP6_CLOSY</name>
<accession>A0AAW6AWP6</accession>
<dbReference type="EMBL" id="JAINVB010000001">
    <property type="protein sequence ID" value="MCK0086426.1"/>
    <property type="molecule type" value="Genomic_DNA"/>
</dbReference>
<sequence>MSEIFMISDTHFGDNGAILRYEGRPFKNGPEMDGTLIANWNRTVKKEDVVYHLGDVAWNMDKEALKALISGLNGRKILVMGNHDRNFTVREWMETGFEEVYSLPVVLEGFFMLSHEPMYVNSYSPYGNIFGHVHGNPMYRDKSSHSFCACVERIGYTPVQFEKIKNEMSREQRLEAAET</sequence>
<gene>
    <name evidence="2" type="ORF">K5I21_11205</name>
    <name evidence="3" type="ORF">PM006_07610</name>
</gene>
<dbReference type="InterPro" id="IPR029052">
    <property type="entry name" value="Metallo-depent_PP-like"/>
</dbReference>
<dbReference type="Proteomes" id="UP001203136">
    <property type="component" value="Unassembled WGS sequence"/>
</dbReference>
<dbReference type="Gene3D" id="3.60.21.10">
    <property type="match status" value="1"/>
</dbReference>
<dbReference type="EMBL" id="JAQLGM010000013">
    <property type="protein sequence ID" value="MDB2000064.1"/>
    <property type="molecule type" value="Genomic_DNA"/>
</dbReference>
<feature type="domain" description="Calcineurin-like phosphoesterase" evidence="1">
    <location>
        <begin position="4"/>
        <end position="97"/>
    </location>
</feature>
<evidence type="ECO:0000313" key="2">
    <source>
        <dbReference type="EMBL" id="MCK0086426.1"/>
    </source>
</evidence>
<dbReference type="Proteomes" id="UP001300871">
    <property type="component" value="Unassembled WGS sequence"/>
</dbReference>